<evidence type="ECO:0000259" key="1">
    <source>
        <dbReference type="PROSITE" id="PS50853"/>
    </source>
</evidence>
<accession>A0A9D1WIX4</accession>
<dbReference type="SUPFAM" id="SSF49265">
    <property type="entry name" value="Fibronectin type III"/>
    <property type="match status" value="2"/>
</dbReference>
<comment type="caution">
    <text evidence="2">The sequence shown here is derived from an EMBL/GenBank/DDBJ whole genome shotgun (WGS) entry which is preliminary data.</text>
</comment>
<dbReference type="GO" id="GO:0016020">
    <property type="term" value="C:membrane"/>
    <property type="evidence" value="ECO:0007669"/>
    <property type="project" value="UniProtKB-SubCell"/>
</dbReference>
<evidence type="ECO:0000313" key="3">
    <source>
        <dbReference type="Proteomes" id="UP000886817"/>
    </source>
</evidence>
<protein>
    <submittedName>
        <fullName evidence="2">Fibronectin type III domain-containing protein</fullName>
    </submittedName>
</protein>
<dbReference type="Gene3D" id="2.60.40.10">
    <property type="entry name" value="Immunoglobulins"/>
    <property type="match status" value="2"/>
</dbReference>
<dbReference type="InterPro" id="IPR003961">
    <property type="entry name" value="FN3_dom"/>
</dbReference>
<sequence>MGKKGRIWKKLMAAGILALLLTGVWSVTALASGFEEVESSNDLLGYLPQVENLKQTKATDNTITIQWQKPAGAEMYGINLRVKGTSSYERIAEFNSSKSTVSYTIKNLKSNTFYEVQVFAGNSGDPSGMTKTIQCETTPGMVVGLKYSSNTPSKKMTFQWNRKQTADGYELYKYSLEGKMLSRYEVKQSNLSKISKTIGVGGNFYSYRIRAYTMINGEKCRGRLRYFYTSLQPEITKIYTVNSTSVKPVWSKINGASYQVYLSTSKNGTYKRVASTKSNQAVIKGLQKGRTYYIRVDATRKINGTTQRSPFTYYWRFTKN</sequence>
<dbReference type="Pfam" id="PF00041">
    <property type="entry name" value="fn3"/>
    <property type="match status" value="1"/>
</dbReference>
<proteinExistence type="predicted"/>
<dbReference type="InterPro" id="IPR013783">
    <property type="entry name" value="Ig-like_fold"/>
</dbReference>
<gene>
    <name evidence="2" type="ORF">IAA45_10085</name>
</gene>
<reference evidence="2" key="1">
    <citation type="journal article" date="2021" name="PeerJ">
        <title>Extensive microbial diversity within the chicken gut microbiome revealed by metagenomics and culture.</title>
        <authorList>
            <person name="Gilroy R."/>
            <person name="Ravi A."/>
            <person name="Getino M."/>
            <person name="Pursley I."/>
            <person name="Horton D.L."/>
            <person name="Alikhan N.F."/>
            <person name="Baker D."/>
            <person name="Gharbi K."/>
            <person name="Hall N."/>
            <person name="Watson M."/>
            <person name="Adriaenssens E.M."/>
            <person name="Foster-Nyarko E."/>
            <person name="Jarju S."/>
            <person name="Secka A."/>
            <person name="Antonio M."/>
            <person name="Oren A."/>
            <person name="Chaudhuri R.R."/>
            <person name="La Ragione R."/>
            <person name="Hildebrand F."/>
            <person name="Pallen M.J."/>
        </authorList>
    </citation>
    <scope>NUCLEOTIDE SEQUENCE</scope>
    <source>
        <strain evidence="2">ChiSjej1B19-8411</strain>
    </source>
</reference>
<reference evidence="2" key="2">
    <citation type="submission" date="2021-04" db="EMBL/GenBank/DDBJ databases">
        <authorList>
            <person name="Gilroy R."/>
        </authorList>
    </citation>
    <scope>NUCLEOTIDE SEQUENCE</scope>
    <source>
        <strain evidence="2">ChiSjej1B19-8411</strain>
    </source>
</reference>
<dbReference type="CDD" id="cd00063">
    <property type="entry name" value="FN3"/>
    <property type="match status" value="2"/>
</dbReference>
<dbReference type="InterPro" id="IPR050713">
    <property type="entry name" value="RTP_Phos/Ushers"/>
</dbReference>
<organism evidence="2 3">
    <name type="scientific">Candidatus Blautia gallistercoris</name>
    <dbReference type="NCBI Taxonomy" id="2838490"/>
    <lineage>
        <taxon>Bacteria</taxon>
        <taxon>Bacillati</taxon>
        <taxon>Bacillota</taxon>
        <taxon>Clostridia</taxon>
        <taxon>Lachnospirales</taxon>
        <taxon>Lachnospiraceae</taxon>
        <taxon>Blautia</taxon>
    </lineage>
</organism>
<dbReference type="AlphaFoldDB" id="A0A9D1WIX4"/>
<evidence type="ECO:0000313" key="2">
    <source>
        <dbReference type="EMBL" id="HIX60044.1"/>
    </source>
</evidence>
<dbReference type="Proteomes" id="UP000886817">
    <property type="component" value="Unassembled WGS sequence"/>
</dbReference>
<dbReference type="PANTHER" id="PTHR46957:SF3">
    <property type="entry name" value="CYTOKINE RECEPTOR"/>
    <property type="match status" value="1"/>
</dbReference>
<dbReference type="PANTHER" id="PTHR46957">
    <property type="entry name" value="CYTOKINE RECEPTOR"/>
    <property type="match status" value="1"/>
</dbReference>
<dbReference type="SMART" id="SM00060">
    <property type="entry name" value="FN3"/>
    <property type="match status" value="3"/>
</dbReference>
<dbReference type="PROSITE" id="PS50853">
    <property type="entry name" value="FN3"/>
    <property type="match status" value="1"/>
</dbReference>
<name>A0A9D1WIX4_9FIRM</name>
<feature type="domain" description="Fibronectin type-III" evidence="1">
    <location>
        <begin position="49"/>
        <end position="140"/>
    </location>
</feature>
<dbReference type="InterPro" id="IPR036116">
    <property type="entry name" value="FN3_sf"/>
</dbReference>
<dbReference type="EMBL" id="DXEX01000213">
    <property type="protein sequence ID" value="HIX60044.1"/>
    <property type="molecule type" value="Genomic_DNA"/>
</dbReference>